<comment type="caution">
    <text evidence="5">The sequence shown here is derived from an EMBL/GenBank/DDBJ whole genome shotgun (WGS) entry which is preliminary data.</text>
</comment>
<evidence type="ECO:0000256" key="3">
    <source>
        <dbReference type="ARBA" id="ARBA00022729"/>
    </source>
</evidence>
<dbReference type="SUPFAM" id="SSF53850">
    <property type="entry name" value="Periplasmic binding protein-like II"/>
    <property type="match status" value="1"/>
</dbReference>
<keyword evidence="3 4" id="KW-0732">Signal</keyword>
<keyword evidence="2" id="KW-0479">Metal-binding</keyword>
<dbReference type="InterPro" id="IPR050682">
    <property type="entry name" value="ModA/WtpA"/>
</dbReference>
<reference evidence="5 6" key="1">
    <citation type="journal article" date="2019" name="Int. J. Syst. Evol. Microbiol.">
        <title>The Global Catalogue of Microorganisms (GCM) 10K type strain sequencing project: providing services to taxonomists for standard genome sequencing and annotation.</title>
        <authorList>
            <consortium name="The Broad Institute Genomics Platform"/>
            <consortium name="The Broad Institute Genome Sequencing Center for Infectious Disease"/>
            <person name="Wu L."/>
            <person name="Ma J."/>
        </authorList>
    </citation>
    <scope>NUCLEOTIDE SEQUENCE [LARGE SCALE GENOMIC DNA]</scope>
    <source>
        <strain evidence="5 6">JCM 15628</strain>
    </source>
</reference>
<comment type="similarity">
    <text evidence="1">Belongs to the bacterial solute-binding protein ModA family.</text>
</comment>
<gene>
    <name evidence="5" type="primary">modA</name>
    <name evidence="5" type="ORF">GCM10009817_27090</name>
</gene>
<dbReference type="Proteomes" id="UP001500013">
    <property type="component" value="Unassembled WGS sequence"/>
</dbReference>
<feature type="chain" id="PRO_5045429569" evidence="4">
    <location>
        <begin position="31"/>
        <end position="265"/>
    </location>
</feature>
<evidence type="ECO:0000256" key="1">
    <source>
        <dbReference type="ARBA" id="ARBA00009175"/>
    </source>
</evidence>
<dbReference type="PANTHER" id="PTHR30632">
    <property type="entry name" value="MOLYBDATE-BINDING PERIPLASMIC PROTEIN"/>
    <property type="match status" value="1"/>
</dbReference>
<organism evidence="5 6">
    <name type="scientific">Terrabacter lapilli</name>
    <dbReference type="NCBI Taxonomy" id="436231"/>
    <lineage>
        <taxon>Bacteria</taxon>
        <taxon>Bacillati</taxon>
        <taxon>Actinomycetota</taxon>
        <taxon>Actinomycetes</taxon>
        <taxon>Micrococcales</taxon>
        <taxon>Intrasporangiaceae</taxon>
        <taxon>Terrabacter</taxon>
    </lineage>
</organism>
<evidence type="ECO:0000256" key="2">
    <source>
        <dbReference type="ARBA" id="ARBA00022723"/>
    </source>
</evidence>
<feature type="signal peptide" evidence="4">
    <location>
        <begin position="1"/>
        <end position="30"/>
    </location>
</feature>
<sequence length="265" mass="26583">MTTRRPSHVSRSAVAALAALLLSACGTATSAGDTQSGSGGASSGTLNGTVTVLAAASLTESFDQLARDFEAVHPGVTVQTSYGSSATLVQQVDNGAPASVLALAGTAAAKPLDKSLAKDSTTFASNVLEIAVPPSNPAGVTSIADLAKPDVKVVLCADTVPCGKAAQATFAKAHVVPDVVSKEVDVKATLAKVKLAEADAAVVYRSDVVAAKGSVKGVEIPSRLNTRLDYPVITLSDDAAVKAFVAYVLSAEGRATLQSFGFGAP</sequence>
<evidence type="ECO:0000313" key="5">
    <source>
        <dbReference type="EMBL" id="GAA1984226.1"/>
    </source>
</evidence>
<protein>
    <submittedName>
        <fullName evidence="5">Molybdate ABC transporter substrate-binding protein</fullName>
    </submittedName>
</protein>
<dbReference type="NCBIfam" id="TIGR01256">
    <property type="entry name" value="modA"/>
    <property type="match status" value="1"/>
</dbReference>
<dbReference type="Gene3D" id="3.40.190.10">
    <property type="entry name" value="Periplasmic binding protein-like II"/>
    <property type="match status" value="2"/>
</dbReference>
<dbReference type="EMBL" id="BAAAPU010000007">
    <property type="protein sequence ID" value="GAA1984226.1"/>
    <property type="molecule type" value="Genomic_DNA"/>
</dbReference>
<dbReference type="PIRSF" id="PIRSF004846">
    <property type="entry name" value="ModA"/>
    <property type="match status" value="1"/>
</dbReference>
<proteinExistence type="inferred from homology"/>
<dbReference type="Pfam" id="PF13531">
    <property type="entry name" value="SBP_bac_11"/>
    <property type="match status" value="1"/>
</dbReference>
<keyword evidence="6" id="KW-1185">Reference proteome</keyword>
<dbReference type="PANTHER" id="PTHR30632:SF0">
    <property type="entry name" value="SULFATE-BINDING PROTEIN"/>
    <property type="match status" value="1"/>
</dbReference>
<dbReference type="InterPro" id="IPR005950">
    <property type="entry name" value="ModA"/>
</dbReference>
<accession>A0ABN2SCA3</accession>
<evidence type="ECO:0000256" key="4">
    <source>
        <dbReference type="SAM" id="SignalP"/>
    </source>
</evidence>
<dbReference type="RefSeq" id="WP_344063330.1">
    <property type="nucleotide sequence ID" value="NZ_BAAAPU010000007.1"/>
</dbReference>
<name>A0ABN2SCA3_9MICO</name>
<evidence type="ECO:0000313" key="6">
    <source>
        <dbReference type="Proteomes" id="UP001500013"/>
    </source>
</evidence>
<dbReference type="PROSITE" id="PS51257">
    <property type="entry name" value="PROKAR_LIPOPROTEIN"/>
    <property type="match status" value="1"/>
</dbReference>